<dbReference type="GO" id="GO:0005783">
    <property type="term" value="C:endoplasmic reticulum"/>
    <property type="evidence" value="ECO:0007669"/>
    <property type="project" value="TreeGrafter"/>
</dbReference>
<dbReference type="InterPro" id="IPR039859">
    <property type="entry name" value="PFA4/ZDH16/20/ERF2-like"/>
</dbReference>
<keyword evidence="12" id="KW-0732">Signal</keyword>
<reference evidence="14" key="1">
    <citation type="journal article" date="2021" name="Sci. Adv.">
        <title>The American lobster genome reveals insights on longevity, neural, and immune adaptations.</title>
        <authorList>
            <person name="Polinski J.M."/>
            <person name="Zimin A.V."/>
            <person name="Clark K.F."/>
            <person name="Kohn A.B."/>
            <person name="Sadowski N."/>
            <person name="Timp W."/>
            <person name="Ptitsyn A."/>
            <person name="Khanna P."/>
            <person name="Romanova D.Y."/>
            <person name="Williams P."/>
            <person name="Greenwood S.J."/>
            <person name="Moroz L.L."/>
            <person name="Walt D.R."/>
            <person name="Bodnar A.G."/>
        </authorList>
    </citation>
    <scope>NUCLEOTIDE SEQUENCE</scope>
    <source>
        <strain evidence="14">GMGI-L3</strain>
    </source>
</reference>
<dbReference type="EMBL" id="JAHLQT010002534">
    <property type="protein sequence ID" value="KAG7176892.1"/>
    <property type="molecule type" value="Genomic_DNA"/>
</dbReference>
<evidence type="ECO:0000256" key="11">
    <source>
        <dbReference type="SAM" id="MobiDB-lite"/>
    </source>
</evidence>
<evidence type="ECO:0000256" key="1">
    <source>
        <dbReference type="ARBA" id="ARBA00004127"/>
    </source>
</evidence>
<evidence type="ECO:0000259" key="13">
    <source>
        <dbReference type="Pfam" id="PF01529"/>
    </source>
</evidence>
<feature type="non-terminal residue" evidence="14">
    <location>
        <position position="1"/>
    </location>
</feature>
<feature type="signal peptide" evidence="12">
    <location>
        <begin position="1"/>
        <end position="17"/>
    </location>
</feature>
<sequence>GLNAVLNPLLPLLGVLVEVPNSGNGPRLRPPPRTKEIVVNGVTVKLKYCFTCKIFRPPRASHCSICDNCNDLITIVRGLETVLAGETTDIFTFSSYLLPFSAYSSSLVLLHILSYVIMNKENETFMVAVQKNPASVVEGVICFFSVWSILGLAGFHTYLTTSNQTTNEDIKGSFTARRGQTNFNPYGYGNFCLNCLAVLCGPVQPSLIDRRGVVTLEYLTSTQGKVAESQVLSRSYGTVYTAQPTNGMVPQRAGSEAPVGTQASGGVGGTSGTSTGTMEAGVAGSLKKKSSSTQSINVAVVLTIPGACIQKGYGVNFRVAPAFEHRASWYSESGTYYYLI</sequence>
<evidence type="ECO:0000256" key="4">
    <source>
        <dbReference type="ARBA" id="ARBA00022989"/>
    </source>
</evidence>
<comment type="domain">
    <text evidence="10">The DHHC domain is required for palmitoyltransferase activity.</text>
</comment>
<evidence type="ECO:0000256" key="2">
    <source>
        <dbReference type="ARBA" id="ARBA00022679"/>
    </source>
</evidence>
<evidence type="ECO:0000256" key="9">
    <source>
        <dbReference type="ARBA" id="ARBA00048048"/>
    </source>
</evidence>
<dbReference type="PANTHER" id="PTHR22883">
    <property type="entry name" value="ZINC FINGER DHHC DOMAIN CONTAINING PROTEIN"/>
    <property type="match status" value="1"/>
</dbReference>
<keyword evidence="7" id="KW-0449">Lipoprotein</keyword>
<evidence type="ECO:0000256" key="7">
    <source>
        <dbReference type="ARBA" id="ARBA00023288"/>
    </source>
</evidence>
<comment type="caution">
    <text evidence="14">The sequence shown here is derived from an EMBL/GenBank/DDBJ whole genome shotgun (WGS) entry which is preliminary data.</text>
</comment>
<evidence type="ECO:0000256" key="8">
    <source>
        <dbReference type="ARBA" id="ARBA00023315"/>
    </source>
</evidence>
<dbReference type="GO" id="GO:0006612">
    <property type="term" value="P:protein targeting to membrane"/>
    <property type="evidence" value="ECO:0007669"/>
    <property type="project" value="TreeGrafter"/>
</dbReference>
<evidence type="ECO:0000256" key="6">
    <source>
        <dbReference type="ARBA" id="ARBA00023139"/>
    </source>
</evidence>
<dbReference type="GO" id="GO:0019706">
    <property type="term" value="F:protein-cysteine S-palmitoyltransferase activity"/>
    <property type="evidence" value="ECO:0007669"/>
    <property type="project" value="UniProtKB-EC"/>
</dbReference>
<protein>
    <recommendedName>
        <fullName evidence="10">Palmitoyltransferase</fullName>
        <ecNumber evidence="10">2.3.1.225</ecNumber>
    </recommendedName>
</protein>
<evidence type="ECO:0000256" key="10">
    <source>
        <dbReference type="RuleBase" id="RU079119"/>
    </source>
</evidence>
<feature type="chain" id="PRO_5035203482" description="Palmitoyltransferase" evidence="12">
    <location>
        <begin position="18"/>
        <end position="340"/>
    </location>
</feature>
<dbReference type="InterPro" id="IPR001594">
    <property type="entry name" value="Palmitoyltrfase_DHHC"/>
</dbReference>
<keyword evidence="5" id="KW-0472">Membrane</keyword>
<feature type="domain" description="Palmitoyltransferase DHHC" evidence="13">
    <location>
        <begin position="45"/>
        <end position="171"/>
    </location>
</feature>
<name>A0A8J5NBX9_HOMAM</name>
<comment type="subcellular location">
    <subcellularLocation>
        <location evidence="1">Endomembrane system</location>
        <topology evidence="1">Multi-pass membrane protein</topology>
    </subcellularLocation>
</comment>
<dbReference type="PANTHER" id="PTHR22883:SF43">
    <property type="entry name" value="PALMITOYLTRANSFERASE APP"/>
    <property type="match status" value="1"/>
</dbReference>
<comment type="similarity">
    <text evidence="10">Belongs to the DHHC palmitoyltransferase family.</text>
</comment>
<organism evidence="14 15">
    <name type="scientific">Homarus americanus</name>
    <name type="common">American lobster</name>
    <dbReference type="NCBI Taxonomy" id="6706"/>
    <lineage>
        <taxon>Eukaryota</taxon>
        <taxon>Metazoa</taxon>
        <taxon>Ecdysozoa</taxon>
        <taxon>Arthropoda</taxon>
        <taxon>Crustacea</taxon>
        <taxon>Multicrustacea</taxon>
        <taxon>Malacostraca</taxon>
        <taxon>Eumalacostraca</taxon>
        <taxon>Eucarida</taxon>
        <taxon>Decapoda</taxon>
        <taxon>Pleocyemata</taxon>
        <taxon>Astacidea</taxon>
        <taxon>Nephropoidea</taxon>
        <taxon>Nephropidae</taxon>
        <taxon>Homarus</taxon>
    </lineage>
</organism>
<keyword evidence="2 10" id="KW-0808">Transferase</keyword>
<keyword evidence="3" id="KW-0812">Transmembrane</keyword>
<evidence type="ECO:0000313" key="15">
    <source>
        <dbReference type="Proteomes" id="UP000747542"/>
    </source>
</evidence>
<evidence type="ECO:0000256" key="3">
    <source>
        <dbReference type="ARBA" id="ARBA00022692"/>
    </source>
</evidence>
<dbReference type="EC" id="2.3.1.225" evidence="10"/>
<proteinExistence type="inferred from homology"/>
<evidence type="ECO:0000256" key="5">
    <source>
        <dbReference type="ARBA" id="ARBA00023136"/>
    </source>
</evidence>
<gene>
    <name evidence="14" type="primary">app-L</name>
    <name evidence="14" type="ORF">Hamer_G000090</name>
</gene>
<accession>A0A8J5NBX9</accession>
<keyword evidence="6" id="KW-0564">Palmitate</keyword>
<dbReference type="GO" id="GO:0005794">
    <property type="term" value="C:Golgi apparatus"/>
    <property type="evidence" value="ECO:0007669"/>
    <property type="project" value="TreeGrafter"/>
</dbReference>
<comment type="catalytic activity">
    <reaction evidence="9 10">
        <text>L-cysteinyl-[protein] + hexadecanoyl-CoA = S-hexadecanoyl-L-cysteinyl-[protein] + CoA</text>
        <dbReference type="Rhea" id="RHEA:36683"/>
        <dbReference type="Rhea" id="RHEA-COMP:10131"/>
        <dbReference type="Rhea" id="RHEA-COMP:11032"/>
        <dbReference type="ChEBI" id="CHEBI:29950"/>
        <dbReference type="ChEBI" id="CHEBI:57287"/>
        <dbReference type="ChEBI" id="CHEBI:57379"/>
        <dbReference type="ChEBI" id="CHEBI:74151"/>
        <dbReference type="EC" id="2.3.1.225"/>
    </reaction>
</comment>
<keyword evidence="8 10" id="KW-0012">Acyltransferase</keyword>
<dbReference type="Pfam" id="PF01529">
    <property type="entry name" value="DHHC"/>
    <property type="match status" value="1"/>
</dbReference>
<evidence type="ECO:0000313" key="14">
    <source>
        <dbReference type="EMBL" id="KAG7176892.1"/>
    </source>
</evidence>
<evidence type="ECO:0000256" key="12">
    <source>
        <dbReference type="SAM" id="SignalP"/>
    </source>
</evidence>
<keyword evidence="15" id="KW-1185">Reference proteome</keyword>
<dbReference type="Proteomes" id="UP000747542">
    <property type="component" value="Unassembled WGS sequence"/>
</dbReference>
<dbReference type="AlphaFoldDB" id="A0A8J5NBX9"/>
<feature type="region of interest" description="Disordered" evidence="11">
    <location>
        <begin position="251"/>
        <end position="274"/>
    </location>
</feature>
<dbReference type="PROSITE" id="PS50216">
    <property type="entry name" value="DHHC"/>
    <property type="match status" value="1"/>
</dbReference>
<keyword evidence="4" id="KW-1133">Transmembrane helix</keyword>
<feature type="non-terminal residue" evidence="14">
    <location>
        <position position="340"/>
    </location>
</feature>